<organism evidence="2 3">
    <name type="scientific">Selenomonas ruminantium</name>
    <dbReference type="NCBI Taxonomy" id="971"/>
    <lineage>
        <taxon>Bacteria</taxon>
        <taxon>Bacillati</taxon>
        <taxon>Bacillota</taxon>
        <taxon>Negativicutes</taxon>
        <taxon>Selenomonadales</taxon>
        <taxon>Selenomonadaceae</taxon>
        <taxon>Selenomonas</taxon>
    </lineage>
</organism>
<proteinExistence type="predicted"/>
<dbReference type="AlphaFoldDB" id="A0A927WK00"/>
<keyword evidence="1" id="KW-1133">Transmembrane helix</keyword>
<keyword evidence="1" id="KW-0472">Membrane</keyword>
<accession>A0A927WK00</accession>
<dbReference type="EMBL" id="SVBY01000073">
    <property type="protein sequence ID" value="MBE6093326.1"/>
    <property type="molecule type" value="Genomic_DNA"/>
</dbReference>
<comment type="caution">
    <text evidence="2">The sequence shown here is derived from an EMBL/GenBank/DDBJ whole genome shotgun (WGS) entry which is preliminary data.</text>
</comment>
<feature type="transmembrane region" description="Helical" evidence="1">
    <location>
        <begin position="34"/>
        <end position="53"/>
    </location>
</feature>
<dbReference type="Proteomes" id="UP000761380">
    <property type="component" value="Unassembled WGS sequence"/>
</dbReference>
<gene>
    <name evidence="2" type="ORF">E7201_09215</name>
</gene>
<evidence type="ECO:0000313" key="2">
    <source>
        <dbReference type="EMBL" id="MBE6093326.1"/>
    </source>
</evidence>
<name>A0A927WK00_SELRU</name>
<evidence type="ECO:0000256" key="1">
    <source>
        <dbReference type="SAM" id="Phobius"/>
    </source>
</evidence>
<reference evidence="2" key="1">
    <citation type="submission" date="2019-04" db="EMBL/GenBank/DDBJ databases">
        <title>Evolution of Biomass-Degrading Anaerobic Consortia Revealed by Metagenomics.</title>
        <authorList>
            <person name="Peng X."/>
        </authorList>
    </citation>
    <scope>NUCLEOTIDE SEQUENCE</scope>
    <source>
        <strain evidence="2">SIG240</strain>
    </source>
</reference>
<evidence type="ECO:0000313" key="3">
    <source>
        <dbReference type="Proteomes" id="UP000761380"/>
    </source>
</evidence>
<feature type="transmembrane region" description="Helical" evidence="1">
    <location>
        <begin position="6"/>
        <end position="22"/>
    </location>
</feature>
<protein>
    <submittedName>
        <fullName evidence="2">Uncharacterized protein</fullName>
    </submittedName>
</protein>
<sequence>MDFYALFLLHVVLTLGYFLVNLRRKNRLHVVTETIIVFAIPFLGLLLMLGYRLSCYLLDLGDGHQPEFEKEAKAFFRGTQLDEDIIPLNDAFLVDDVQKKRHYFTDAIKQAVVDNENILQMAMHDRDREIAYYAVAMLTSRMEKLENELFAKENVIVSGEGEENISLLEEYTQMLKSYLEQKKFIDHVTYRKKQGDYIGLLDYLKKACPDKLEYYTEEIGQLLLTENFAEAELVCAELKEHFPQREESYMMYIKLYQAWRKPKKLQQKIRELKACPIELSGEALKAIRYWDGDINKGAAVHG</sequence>
<keyword evidence="1" id="KW-0812">Transmembrane</keyword>